<feature type="transmembrane region" description="Helical" evidence="8">
    <location>
        <begin position="102"/>
        <end position="125"/>
    </location>
</feature>
<evidence type="ECO:0000259" key="9">
    <source>
        <dbReference type="PROSITE" id="PS50928"/>
    </source>
</evidence>
<dbReference type="PROSITE" id="PS50928">
    <property type="entry name" value="ABC_TM1"/>
    <property type="match status" value="1"/>
</dbReference>
<dbReference type="PANTHER" id="PTHR43848:SF2">
    <property type="entry name" value="PUTRESCINE TRANSPORT SYSTEM PERMEASE PROTEIN POTI"/>
    <property type="match status" value="1"/>
</dbReference>
<protein>
    <submittedName>
        <fullName evidence="10">ABC transporter permease</fullName>
    </submittedName>
</protein>
<evidence type="ECO:0000256" key="1">
    <source>
        <dbReference type="ARBA" id="ARBA00004651"/>
    </source>
</evidence>
<feature type="transmembrane region" description="Helical" evidence="8">
    <location>
        <begin position="176"/>
        <end position="198"/>
    </location>
</feature>
<feature type="transmembrane region" description="Helical" evidence="8">
    <location>
        <begin position="131"/>
        <end position="155"/>
    </location>
</feature>
<evidence type="ECO:0000256" key="5">
    <source>
        <dbReference type="ARBA" id="ARBA00022692"/>
    </source>
</evidence>
<name>A0ABW0PW69_9HYPH</name>
<dbReference type="PANTHER" id="PTHR43848">
    <property type="entry name" value="PUTRESCINE TRANSPORT SYSTEM PERMEASE PROTEIN POTI"/>
    <property type="match status" value="1"/>
</dbReference>
<keyword evidence="11" id="KW-1185">Reference proteome</keyword>
<comment type="subcellular location">
    <subcellularLocation>
        <location evidence="1 8">Cell membrane</location>
        <topology evidence="1 8">Multi-pass membrane protein</topology>
    </subcellularLocation>
</comment>
<dbReference type="InterPro" id="IPR051789">
    <property type="entry name" value="Bact_Polyamine_Transport"/>
</dbReference>
<evidence type="ECO:0000256" key="2">
    <source>
        <dbReference type="ARBA" id="ARBA00007069"/>
    </source>
</evidence>
<dbReference type="Pfam" id="PF00528">
    <property type="entry name" value="BPD_transp_1"/>
    <property type="match status" value="1"/>
</dbReference>
<evidence type="ECO:0000256" key="7">
    <source>
        <dbReference type="ARBA" id="ARBA00023136"/>
    </source>
</evidence>
<comment type="similarity">
    <text evidence="2">Belongs to the binding-protein-dependent transport system permease family. CysTW subfamily.</text>
</comment>
<evidence type="ECO:0000256" key="4">
    <source>
        <dbReference type="ARBA" id="ARBA00022475"/>
    </source>
</evidence>
<feature type="transmembrane region" description="Helical" evidence="8">
    <location>
        <begin position="68"/>
        <end position="90"/>
    </location>
</feature>
<proteinExistence type="inferred from homology"/>
<reference evidence="11" key="1">
    <citation type="journal article" date="2019" name="Int. J. Syst. Evol. Microbiol.">
        <title>The Global Catalogue of Microorganisms (GCM) 10K type strain sequencing project: providing services to taxonomists for standard genome sequencing and annotation.</title>
        <authorList>
            <consortium name="The Broad Institute Genomics Platform"/>
            <consortium name="The Broad Institute Genome Sequencing Center for Infectious Disease"/>
            <person name="Wu L."/>
            <person name="Ma J."/>
        </authorList>
    </citation>
    <scope>NUCLEOTIDE SEQUENCE [LARGE SCALE GENOMIC DNA]</scope>
    <source>
        <strain evidence="11">KACC 12633</strain>
    </source>
</reference>
<dbReference type="InterPro" id="IPR035906">
    <property type="entry name" value="MetI-like_sf"/>
</dbReference>
<dbReference type="CDD" id="cd06261">
    <property type="entry name" value="TM_PBP2"/>
    <property type="match status" value="1"/>
</dbReference>
<dbReference type="SUPFAM" id="SSF161098">
    <property type="entry name" value="MetI-like"/>
    <property type="match status" value="1"/>
</dbReference>
<keyword evidence="7 8" id="KW-0472">Membrane</keyword>
<evidence type="ECO:0000313" key="10">
    <source>
        <dbReference type="EMBL" id="MFC5516780.1"/>
    </source>
</evidence>
<dbReference type="RefSeq" id="WP_266343986.1">
    <property type="nucleotide sequence ID" value="NZ_JAPKNH010000004.1"/>
</dbReference>
<keyword evidence="5 8" id="KW-0812">Transmembrane</keyword>
<evidence type="ECO:0000256" key="6">
    <source>
        <dbReference type="ARBA" id="ARBA00022989"/>
    </source>
</evidence>
<keyword evidence="6 8" id="KW-1133">Transmembrane helix</keyword>
<feature type="transmembrane region" description="Helical" evidence="8">
    <location>
        <begin position="7"/>
        <end position="32"/>
    </location>
</feature>
<comment type="caution">
    <text evidence="10">The sequence shown here is derived from an EMBL/GenBank/DDBJ whole genome shotgun (WGS) entry which is preliminary data.</text>
</comment>
<sequence>MRRGGSWFNVTAITLGFAFLYLPIVLLVVYSFNASKLVTVWGGFSTKWYVSLLSNQGLLDAAWVTIRVALLSATLATVLGTLAAIALVRFGRFPGGTLFSGMVYAPLVMPEVITGLAMLLLFVAIGFARGFWTLTLAHITFSMCFVAVVVQSRLVTFDRSLEEAALDLGCPPFRTFFTITLPLILPAVVAGWMLAFTLSLDDLVISSFTTGPGATTLPMKIYSQVRLGVTPEINAICTILIAIVATGVIIASIVTKRREVERQRAERLAIQGV</sequence>
<keyword evidence="3 8" id="KW-0813">Transport</keyword>
<organism evidence="10 11">
    <name type="scientific">Kaistia terrae</name>
    <dbReference type="NCBI Taxonomy" id="537017"/>
    <lineage>
        <taxon>Bacteria</taxon>
        <taxon>Pseudomonadati</taxon>
        <taxon>Pseudomonadota</taxon>
        <taxon>Alphaproteobacteria</taxon>
        <taxon>Hyphomicrobiales</taxon>
        <taxon>Kaistiaceae</taxon>
        <taxon>Kaistia</taxon>
    </lineage>
</organism>
<feature type="transmembrane region" description="Helical" evidence="8">
    <location>
        <begin position="233"/>
        <end position="254"/>
    </location>
</feature>
<dbReference type="Proteomes" id="UP001596150">
    <property type="component" value="Unassembled WGS sequence"/>
</dbReference>
<accession>A0ABW0PW69</accession>
<evidence type="ECO:0000256" key="8">
    <source>
        <dbReference type="RuleBase" id="RU363032"/>
    </source>
</evidence>
<gene>
    <name evidence="10" type="ORF">ACFPP9_13425</name>
</gene>
<dbReference type="EMBL" id="JBHSML010000003">
    <property type="protein sequence ID" value="MFC5516780.1"/>
    <property type="molecule type" value="Genomic_DNA"/>
</dbReference>
<dbReference type="InterPro" id="IPR000515">
    <property type="entry name" value="MetI-like"/>
</dbReference>
<evidence type="ECO:0000313" key="11">
    <source>
        <dbReference type="Proteomes" id="UP001596150"/>
    </source>
</evidence>
<feature type="domain" description="ABC transmembrane type-1" evidence="9">
    <location>
        <begin position="62"/>
        <end position="254"/>
    </location>
</feature>
<evidence type="ECO:0000256" key="3">
    <source>
        <dbReference type="ARBA" id="ARBA00022448"/>
    </source>
</evidence>
<keyword evidence="4" id="KW-1003">Cell membrane</keyword>
<dbReference type="Gene3D" id="1.10.3720.10">
    <property type="entry name" value="MetI-like"/>
    <property type="match status" value="1"/>
</dbReference>